<dbReference type="Pfam" id="PF00059">
    <property type="entry name" value="Lectin_C"/>
    <property type="match status" value="1"/>
</dbReference>
<sequence length="191" mass="21106">MDGANGHRPRQTPASLAALAGDFVMSYMKHLPREKCEDYTLYDKTTNECRNMSAAVGVETENLDCPPDTVPYSNSCYILMDQPTDYMTARKICESGGGYLVVVKDEAEHQFLIGHLNSTVDIWIGLDDISNEGTFMYNDGSPLGAFTKWAPGEPNDGAGDQDCVHLWPLAGMAWDDTICTKGKLFVCEFEK</sequence>
<dbReference type="InterPro" id="IPR016187">
    <property type="entry name" value="CTDL_fold"/>
</dbReference>
<evidence type="ECO:0000313" key="2">
    <source>
        <dbReference type="Proteomes" id="UP000001554"/>
    </source>
</evidence>
<dbReference type="Gene3D" id="3.10.100.10">
    <property type="entry name" value="Mannose-Binding Protein A, subunit A"/>
    <property type="match status" value="1"/>
</dbReference>
<dbReference type="AlphaFoldDB" id="A0A9J7M1H8"/>
<reference evidence="2" key="1">
    <citation type="journal article" date="2020" name="Nat. Ecol. Evol.">
        <title>Deeply conserved synteny resolves early events in vertebrate evolution.</title>
        <authorList>
            <person name="Simakov O."/>
            <person name="Marletaz F."/>
            <person name="Yue J.X."/>
            <person name="O'Connell B."/>
            <person name="Jenkins J."/>
            <person name="Brandt A."/>
            <person name="Calef R."/>
            <person name="Tung C.H."/>
            <person name="Huang T.K."/>
            <person name="Schmutz J."/>
            <person name="Satoh N."/>
            <person name="Yu J.K."/>
            <person name="Putnam N.H."/>
            <person name="Green R.E."/>
            <person name="Rokhsar D.S."/>
        </authorList>
    </citation>
    <scope>NUCLEOTIDE SEQUENCE [LARGE SCALE GENOMIC DNA]</scope>
    <source>
        <strain evidence="2">S238N-H82</strain>
    </source>
</reference>
<accession>A0A9J7M1H8</accession>
<dbReference type="InterPro" id="IPR016186">
    <property type="entry name" value="C-type_lectin-like/link_sf"/>
</dbReference>
<dbReference type="PANTHER" id="PTHR22801:SF63">
    <property type="entry name" value="C-TYPE LECTIN DOMAIN-CONTAINING PROTEIN"/>
    <property type="match status" value="1"/>
</dbReference>
<dbReference type="KEGG" id="bfo:118427084"/>
<dbReference type="CDD" id="cd00037">
    <property type="entry name" value="CLECT"/>
    <property type="match status" value="1"/>
</dbReference>
<dbReference type="SUPFAM" id="SSF56436">
    <property type="entry name" value="C-type lectin-like"/>
    <property type="match status" value="1"/>
</dbReference>
<organism evidence="2 3">
    <name type="scientific">Branchiostoma floridae</name>
    <name type="common">Florida lancelet</name>
    <name type="synonym">Amphioxus</name>
    <dbReference type="NCBI Taxonomy" id="7739"/>
    <lineage>
        <taxon>Eukaryota</taxon>
        <taxon>Metazoa</taxon>
        <taxon>Chordata</taxon>
        <taxon>Cephalochordata</taxon>
        <taxon>Leptocardii</taxon>
        <taxon>Amphioxiformes</taxon>
        <taxon>Branchiostomatidae</taxon>
        <taxon>Branchiostoma</taxon>
    </lineage>
</organism>
<name>A0A9J7M1H8_BRAFL</name>
<gene>
    <name evidence="3" type="primary">LOC118427084</name>
</gene>
<proteinExistence type="predicted"/>
<dbReference type="OMA" id="FNDSWRS"/>
<feature type="domain" description="C-type lectin" evidence="1">
    <location>
        <begin position="72"/>
        <end position="188"/>
    </location>
</feature>
<dbReference type="InterPro" id="IPR001304">
    <property type="entry name" value="C-type_lectin-like"/>
</dbReference>
<evidence type="ECO:0000259" key="1">
    <source>
        <dbReference type="PROSITE" id="PS50041"/>
    </source>
</evidence>
<protein>
    <submittedName>
        <fullName evidence="3">Perlucin-like protein</fullName>
    </submittedName>
</protein>
<dbReference type="RefSeq" id="XP_035692613.1">
    <property type="nucleotide sequence ID" value="XM_035836720.1"/>
</dbReference>
<dbReference type="SMART" id="SM00034">
    <property type="entry name" value="CLECT"/>
    <property type="match status" value="1"/>
</dbReference>
<dbReference type="InterPro" id="IPR050801">
    <property type="entry name" value="Ca-Dep_Lectins_ImmuneDev"/>
</dbReference>
<keyword evidence="2" id="KW-1185">Reference proteome</keyword>
<dbReference type="OrthoDB" id="10057776at2759"/>
<dbReference type="PANTHER" id="PTHR22801">
    <property type="entry name" value="LITHOSTATHINE"/>
    <property type="match status" value="1"/>
</dbReference>
<reference evidence="3" key="2">
    <citation type="submission" date="2025-08" db="UniProtKB">
        <authorList>
            <consortium name="RefSeq"/>
        </authorList>
    </citation>
    <scope>IDENTIFICATION</scope>
    <source>
        <strain evidence="3">S238N-H82</strain>
        <tissue evidence="3">Testes</tissue>
    </source>
</reference>
<dbReference type="GeneID" id="118427084"/>
<dbReference type="PROSITE" id="PS50041">
    <property type="entry name" value="C_TYPE_LECTIN_2"/>
    <property type="match status" value="1"/>
</dbReference>
<dbReference type="Proteomes" id="UP000001554">
    <property type="component" value="Chromosome 12"/>
</dbReference>
<evidence type="ECO:0000313" key="3">
    <source>
        <dbReference type="RefSeq" id="XP_035692613.1"/>
    </source>
</evidence>